<keyword evidence="4" id="KW-1185">Reference proteome</keyword>
<evidence type="ECO:0000256" key="2">
    <source>
        <dbReference type="SAM" id="Phobius"/>
    </source>
</evidence>
<gene>
    <name evidence="3" type="ORF">E2C01_084515</name>
</gene>
<feature type="region of interest" description="Disordered" evidence="1">
    <location>
        <begin position="1"/>
        <end position="31"/>
    </location>
</feature>
<name>A0A5B7J076_PORTR</name>
<evidence type="ECO:0000313" key="3">
    <source>
        <dbReference type="EMBL" id="MPC89562.1"/>
    </source>
</evidence>
<proteinExistence type="predicted"/>
<organism evidence="3 4">
    <name type="scientific">Portunus trituberculatus</name>
    <name type="common">Swimming crab</name>
    <name type="synonym">Neptunus trituberculatus</name>
    <dbReference type="NCBI Taxonomy" id="210409"/>
    <lineage>
        <taxon>Eukaryota</taxon>
        <taxon>Metazoa</taxon>
        <taxon>Ecdysozoa</taxon>
        <taxon>Arthropoda</taxon>
        <taxon>Crustacea</taxon>
        <taxon>Multicrustacea</taxon>
        <taxon>Malacostraca</taxon>
        <taxon>Eumalacostraca</taxon>
        <taxon>Eucarida</taxon>
        <taxon>Decapoda</taxon>
        <taxon>Pleocyemata</taxon>
        <taxon>Brachyura</taxon>
        <taxon>Eubrachyura</taxon>
        <taxon>Portunoidea</taxon>
        <taxon>Portunidae</taxon>
        <taxon>Portuninae</taxon>
        <taxon>Portunus</taxon>
    </lineage>
</organism>
<protein>
    <recommendedName>
        <fullName evidence="5">Transmembrane protein</fullName>
    </recommendedName>
</protein>
<evidence type="ECO:0000313" key="4">
    <source>
        <dbReference type="Proteomes" id="UP000324222"/>
    </source>
</evidence>
<keyword evidence="2" id="KW-0472">Membrane</keyword>
<evidence type="ECO:0000256" key="1">
    <source>
        <dbReference type="SAM" id="MobiDB-lite"/>
    </source>
</evidence>
<dbReference type="Proteomes" id="UP000324222">
    <property type="component" value="Unassembled WGS sequence"/>
</dbReference>
<reference evidence="3 4" key="1">
    <citation type="submission" date="2019-05" db="EMBL/GenBank/DDBJ databases">
        <title>Another draft genome of Portunus trituberculatus and its Hox gene families provides insights of decapod evolution.</title>
        <authorList>
            <person name="Jeong J.-H."/>
            <person name="Song I."/>
            <person name="Kim S."/>
            <person name="Choi T."/>
            <person name="Kim D."/>
            <person name="Ryu S."/>
            <person name="Kim W."/>
        </authorList>
    </citation>
    <scope>NUCLEOTIDE SEQUENCE [LARGE SCALE GENOMIC DNA]</scope>
    <source>
        <tissue evidence="3">Muscle</tissue>
    </source>
</reference>
<evidence type="ECO:0008006" key="5">
    <source>
        <dbReference type="Google" id="ProtNLM"/>
    </source>
</evidence>
<accession>A0A5B7J076</accession>
<keyword evidence="2" id="KW-1133">Transmembrane helix</keyword>
<feature type="transmembrane region" description="Helical" evidence="2">
    <location>
        <begin position="33"/>
        <end position="52"/>
    </location>
</feature>
<sequence length="68" mass="7227">MADDNKEEGTKNILASSSLKPFMSPPPPPPPSSLIIITTIIQLITSPSLLYLSSTQVDTSNHGHNSPV</sequence>
<dbReference type="EMBL" id="VSRR010081448">
    <property type="protein sequence ID" value="MPC89562.1"/>
    <property type="molecule type" value="Genomic_DNA"/>
</dbReference>
<comment type="caution">
    <text evidence="3">The sequence shown here is derived from an EMBL/GenBank/DDBJ whole genome shotgun (WGS) entry which is preliminary data.</text>
</comment>
<keyword evidence="2" id="KW-0812">Transmembrane</keyword>
<dbReference type="AlphaFoldDB" id="A0A5B7J076"/>